<protein>
    <submittedName>
        <fullName evidence="1">DNA alkylation repair protein</fullName>
    </submittedName>
</protein>
<dbReference type="InterPro" id="IPR016024">
    <property type="entry name" value="ARM-type_fold"/>
</dbReference>
<sequence>MTYEDVLSRLFSERDEGYREFYKKLLKNDRIEVIGVRMPVLRRLARAWKGELAGFLTFPDEYYEVTFLKFSLYALLPFAPFCEGLPQMVGLFDNWATVDGFHAPCIAKNRDAFLPYIRTFSHDGREFVERYALVSLLHDYVEEKYLPEIFAALEAADGSRYYTGMGAAWLLAEVLVKCYDAGLAYLKEGRLLPFVHNMAIRKASESFRLTKEQKEELKSFKKATNDGKFSKKG</sequence>
<accession>A0A9D2G5I3</accession>
<dbReference type="SUPFAM" id="SSF48371">
    <property type="entry name" value="ARM repeat"/>
    <property type="match status" value="1"/>
</dbReference>
<dbReference type="EMBL" id="DXBB01000123">
    <property type="protein sequence ID" value="HIZ73543.1"/>
    <property type="molecule type" value="Genomic_DNA"/>
</dbReference>
<proteinExistence type="predicted"/>
<name>A0A9D2G5I3_9FIRM</name>
<comment type="caution">
    <text evidence="1">The sequence shown here is derived from an EMBL/GenBank/DDBJ whole genome shotgun (WGS) entry which is preliminary data.</text>
</comment>
<dbReference type="InterPro" id="IPR014825">
    <property type="entry name" value="DNA_alkylation"/>
</dbReference>
<dbReference type="CDD" id="cd06561">
    <property type="entry name" value="AlkD_like"/>
    <property type="match status" value="1"/>
</dbReference>
<organism evidence="1 2">
    <name type="scientific">Candidatus Gallimonas intestinavium</name>
    <dbReference type="NCBI Taxonomy" id="2838603"/>
    <lineage>
        <taxon>Bacteria</taxon>
        <taxon>Bacillati</taxon>
        <taxon>Bacillota</taxon>
        <taxon>Clostridia</taxon>
        <taxon>Candidatus Gallimonas</taxon>
    </lineage>
</organism>
<reference evidence="1" key="1">
    <citation type="journal article" date="2021" name="PeerJ">
        <title>Extensive microbial diversity within the chicken gut microbiome revealed by metagenomics and culture.</title>
        <authorList>
            <person name="Gilroy R."/>
            <person name="Ravi A."/>
            <person name="Getino M."/>
            <person name="Pursley I."/>
            <person name="Horton D.L."/>
            <person name="Alikhan N.F."/>
            <person name="Baker D."/>
            <person name="Gharbi K."/>
            <person name="Hall N."/>
            <person name="Watson M."/>
            <person name="Adriaenssens E.M."/>
            <person name="Foster-Nyarko E."/>
            <person name="Jarju S."/>
            <person name="Secka A."/>
            <person name="Antonio M."/>
            <person name="Oren A."/>
            <person name="Chaudhuri R.R."/>
            <person name="La Ragione R."/>
            <person name="Hildebrand F."/>
            <person name="Pallen M.J."/>
        </authorList>
    </citation>
    <scope>NUCLEOTIDE SEQUENCE</scope>
    <source>
        <strain evidence="1">ChiW7-2402</strain>
    </source>
</reference>
<gene>
    <name evidence="1" type="ORF">H9964_08180</name>
</gene>
<evidence type="ECO:0000313" key="2">
    <source>
        <dbReference type="Proteomes" id="UP000824102"/>
    </source>
</evidence>
<dbReference type="Proteomes" id="UP000824102">
    <property type="component" value="Unassembled WGS sequence"/>
</dbReference>
<dbReference type="Gene3D" id="1.25.10.90">
    <property type="match status" value="1"/>
</dbReference>
<dbReference type="AlphaFoldDB" id="A0A9D2G5I3"/>
<evidence type="ECO:0000313" key="1">
    <source>
        <dbReference type="EMBL" id="HIZ73543.1"/>
    </source>
</evidence>
<dbReference type="Pfam" id="PF08713">
    <property type="entry name" value="DNA_alkylation"/>
    <property type="match status" value="1"/>
</dbReference>
<reference evidence="1" key="2">
    <citation type="submission" date="2021-04" db="EMBL/GenBank/DDBJ databases">
        <authorList>
            <person name="Gilroy R."/>
        </authorList>
    </citation>
    <scope>NUCLEOTIDE SEQUENCE</scope>
    <source>
        <strain evidence="1">ChiW7-2402</strain>
    </source>
</reference>